<evidence type="ECO:0000256" key="9">
    <source>
        <dbReference type="SAM" id="Phobius"/>
    </source>
</evidence>
<dbReference type="Proteomes" id="UP000481861">
    <property type="component" value="Unassembled WGS sequence"/>
</dbReference>
<dbReference type="GO" id="GO:0005536">
    <property type="term" value="F:D-glucose binding"/>
    <property type="evidence" value="ECO:0007669"/>
    <property type="project" value="UniProtKB-ARBA"/>
</dbReference>
<feature type="domain" description="Major facilitator superfamily (MFS) profile" evidence="10">
    <location>
        <begin position="22"/>
        <end position="463"/>
    </location>
</feature>
<feature type="transmembrane region" description="Helical" evidence="9">
    <location>
        <begin position="186"/>
        <end position="207"/>
    </location>
</feature>
<dbReference type="InterPro" id="IPR020846">
    <property type="entry name" value="MFS_dom"/>
</dbReference>
<keyword evidence="4 9" id="KW-0812">Transmembrane</keyword>
<feature type="transmembrane region" description="Helical" evidence="9">
    <location>
        <begin position="441"/>
        <end position="460"/>
    </location>
</feature>
<feature type="transmembrane region" description="Helical" evidence="9">
    <location>
        <begin position="68"/>
        <end position="88"/>
    </location>
</feature>
<dbReference type="GO" id="GO:0010255">
    <property type="term" value="P:glucose mediated signaling pathway"/>
    <property type="evidence" value="ECO:0007669"/>
    <property type="project" value="UniProtKB-ARBA"/>
</dbReference>
<evidence type="ECO:0000313" key="11">
    <source>
        <dbReference type="EMBL" id="KAF2865032.1"/>
    </source>
</evidence>
<evidence type="ECO:0000256" key="3">
    <source>
        <dbReference type="ARBA" id="ARBA00022448"/>
    </source>
</evidence>
<dbReference type="FunFam" id="1.20.1250.20:FF:000115">
    <property type="entry name" value="High-affinity glucose transporter"/>
    <property type="match status" value="1"/>
</dbReference>
<evidence type="ECO:0000256" key="6">
    <source>
        <dbReference type="ARBA" id="ARBA00023136"/>
    </source>
</evidence>
<dbReference type="InterPro" id="IPR036259">
    <property type="entry name" value="MFS_trans_sf"/>
</dbReference>
<evidence type="ECO:0000256" key="5">
    <source>
        <dbReference type="ARBA" id="ARBA00022989"/>
    </source>
</evidence>
<reference evidence="11 12" key="1">
    <citation type="submission" date="2020-01" db="EMBL/GenBank/DDBJ databases">
        <authorList>
            <consortium name="DOE Joint Genome Institute"/>
            <person name="Haridas S."/>
            <person name="Albert R."/>
            <person name="Binder M."/>
            <person name="Bloem J."/>
            <person name="Labutti K."/>
            <person name="Salamov A."/>
            <person name="Andreopoulos B."/>
            <person name="Baker S.E."/>
            <person name="Barry K."/>
            <person name="Bills G."/>
            <person name="Bluhm B.H."/>
            <person name="Cannon C."/>
            <person name="Castanera R."/>
            <person name="Culley D.E."/>
            <person name="Daum C."/>
            <person name="Ezra D."/>
            <person name="Gonzalez J.B."/>
            <person name="Henrissat B."/>
            <person name="Kuo A."/>
            <person name="Liang C."/>
            <person name="Lipzen A."/>
            <person name="Lutzoni F."/>
            <person name="Magnuson J."/>
            <person name="Mondo S."/>
            <person name="Nolan M."/>
            <person name="Ohm R."/>
            <person name="Pangilinan J."/>
            <person name="Park H.-J.H."/>
            <person name="Ramirez L."/>
            <person name="Alfaro M."/>
            <person name="Sun H."/>
            <person name="Tritt A."/>
            <person name="Yoshinaga Y."/>
            <person name="Zwiers L.-H.L."/>
            <person name="Turgeon B.G."/>
            <person name="Goodwin S.B."/>
            <person name="Spatafora J.W."/>
            <person name="Crous P.W."/>
            <person name="Grigoriev I.V."/>
        </authorList>
    </citation>
    <scope>NUCLEOTIDE SEQUENCE [LARGE SCALE GENOMIC DNA]</scope>
    <source>
        <strain evidence="11 12">CBS 611.86</strain>
    </source>
</reference>
<evidence type="ECO:0000256" key="1">
    <source>
        <dbReference type="ARBA" id="ARBA00004141"/>
    </source>
</evidence>
<keyword evidence="3 8" id="KW-0813">Transport</keyword>
<dbReference type="PROSITE" id="PS50850">
    <property type="entry name" value="MFS"/>
    <property type="match status" value="1"/>
</dbReference>
<feature type="transmembrane region" description="Helical" evidence="9">
    <location>
        <begin position="12"/>
        <end position="35"/>
    </location>
</feature>
<dbReference type="SUPFAM" id="SSF103473">
    <property type="entry name" value="MFS general substrate transporter"/>
    <property type="match status" value="1"/>
</dbReference>
<dbReference type="AlphaFoldDB" id="A0A7C8I110"/>
<comment type="similarity">
    <text evidence="2 8">Belongs to the major facilitator superfamily. Sugar transporter (TC 2.A.1.1) family.</text>
</comment>
<keyword evidence="12" id="KW-1185">Reference proteome</keyword>
<name>A0A7C8I110_9PLEO</name>
<feature type="transmembrane region" description="Helical" evidence="9">
    <location>
        <begin position="121"/>
        <end position="142"/>
    </location>
</feature>
<organism evidence="11 12">
    <name type="scientific">Massariosphaeria phaeospora</name>
    <dbReference type="NCBI Taxonomy" id="100035"/>
    <lineage>
        <taxon>Eukaryota</taxon>
        <taxon>Fungi</taxon>
        <taxon>Dikarya</taxon>
        <taxon>Ascomycota</taxon>
        <taxon>Pezizomycotina</taxon>
        <taxon>Dothideomycetes</taxon>
        <taxon>Pleosporomycetidae</taxon>
        <taxon>Pleosporales</taxon>
        <taxon>Pleosporales incertae sedis</taxon>
        <taxon>Massariosphaeria</taxon>
    </lineage>
</organism>
<dbReference type="NCBIfam" id="TIGR00879">
    <property type="entry name" value="SP"/>
    <property type="match status" value="1"/>
</dbReference>
<dbReference type="PANTHER" id="PTHR48022:SF17">
    <property type="entry name" value="HEXOSE TRANSPORTER"/>
    <property type="match status" value="1"/>
</dbReference>
<feature type="transmembrane region" description="Helical" evidence="9">
    <location>
        <begin position="154"/>
        <end position="174"/>
    </location>
</feature>
<feature type="transmembrane region" description="Helical" evidence="9">
    <location>
        <begin position="406"/>
        <end position="429"/>
    </location>
</feature>
<keyword evidence="7" id="KW-0325">Glycoprotein</keyword>
<dbReference type="InterPro" id="IPR005828">
    <property type="entry name" value="MFS_sugar_transport-like"/>
</dbReference>
<dbReference type="InterPro" id="IPR050360">
    <property type="entry name" value="MFS_Sugar_Transporters"/>
</dbReference>
<feature type="transmembrane region" description="Helical" evidence="9">
    <location>
        <begin position="371"/>
        <end position="394"/>
    </location>
</feature>
<keyword evidence="6 9" id="KW-0472">Membrane</keyword>
<feature type="transmembrane region" description="Helical" evidence="9">
    <location>
        <begin position="338"/>
        <end position="359"/>
    </location>
</feature>
<dbReference type="PROSITE" id="PS00216">
    <property type="entry name" value="SUGAR_TRANSPORT_1"/>
    <property type="match status" value="1"/>
</dbReference>
<feature type="transmembrane region" description="Helical" evidence="9">
    <location>
        <begin position="95"/>
        <end position="115"/>
    </location>
</feature>
<comment type="caution">
    <text evidence="11">The sequence shown here is derived from an EMBL/GenBank/DDBJ whole genome shotgun (WGS) entry which is preliminary data.</text>
</comment>
<dbReference type="GO" id="GO:0005886">
    <property type="term" value="C:plasma membrane"/>
    <property type="evidence" value="ECO:0007669"/>
    <property type="project" value="UniProtKB-ARBA"/>
</dbReference>
<dbReference type="Gene3D" id="1.20.1250.20">
    <property type="entry name" value="MFS general substrate transporter like domains"/>
    <property type="match status" value="1"/>
</dbReference>
<evidence type="ECO:0000256" key="7">
    <source>
        <dbReference type="ARBA" id="ARBA00023180"/>
    </source>
</evidence>
<evidence type="ECO:0000256" key="4">
    <source>
        <dbReference type="ARBA" id="ARBA00022692"/>
    </source>
</evidence>
<dbReference type="InterPro" id="IPR005829">
    <property type="entry name" value="Sugar_transporter_CS"/>
</dbReference>
<comment type="subcellular location">
    <subcellularLocation>
        <location evidence="1">Membrane</location>
        <topology evidence="1">Multi-pass membrane protein</topology>
    </subcellularLocation>
</comment>
<keyword evidence="11" id="KW-0762">Sugar transport</keyword>
<dbReference type="PANTHER" id="PTHR48022">
    <property type="entry name" value="PLASTIDIC GLUCOSE TRANSPORTER 4"/>
    <property type="match status" value="1"/>
</dbReference>
<dbReference type="Pfam" id="PF00083">
    <property type="entry name" value="Sugar_tr"/>
    <property type="match status" value="1"/>
</dbReference>
<evidence type="ECO:0000313" key="12">
    <source>
        <dbReference type="Proteomes" id="UP000481861"/>
    </source>
</evidence>
<evidence type="ECO:0000259" key="10">
    <source>
        <dbReference type="PROSITE" id="PS50850"/>
    </source>
</evidence>
<dbReference type="PRINTS" id="PR00171">
    <property type="entry name" value="SUGRTRNSPORT"/>
</dbReference>
<keyword evidence="5 9" id="KW-1133">Transmembrane helix</keyword>
<sequence>MPAFGLKKPDNVPGATWPAIAIGLFVAFGGVLFGYDTGTISGIIAMPYWKQEFATTADGTLTASEDSLIVSILSAGTFFGALTAAPFGDLLGRRIGLMVSAGLVFNFGVILQAAATAQPMFIAGRFFAGFGVGLISALIPMYQSETAPKWIRGSIVGAYQLAITIGLLLAAIVNNSTKDRMDSGSYRIPIAVQFLWSIILVGGLIFLPETPRYLIKMDRYDKAAKSLGKLRRLPVDHPAVLEELNEVQANHLYEMSLGKSTYADCFKGTLGKRLLTGCLLQSLQQLTGVNFIFYYGTQYFENAGFKNAFTTQVITNSVNVASTFPGLYMVEKLGRRNLLLMGAIGMCVCQYIVAITGTVAGTTDLAAQKTAIAFVCIYIFFFASSWGPVAWVVTGELFPLKARAKCLSMTTASNWLLNWAIAYSTPYMVDEEHANLQSKVFFVWGTFCFVCIAFVFFMIYETKGLSLEQVDELYGVVSKAWKSKTFQPQLHFADMDHDAQRGQSLTDIALNQERKRSVQHDEALSAGVTSEKV</sequence>
<dbReference type="PROSITE" id="PS00217">
    <property type="entry name" value="SUGAR_TRANSPORT_2"/>
    <property type="match status" value="1"/>
</dbReference>
<dbReference type="EMBL" id="JAADJZ010000037">
    <property type="protein sequence ID" value="KAF2865032.1"/>
    <property type="molecule type" value="Genomic_DNA"/>
</dbReference>
<dbReference type="OrthoDB" id="6612291at2759"/>
<evidence type="ECO:0000256" key="8">
    <source>
        <dbReference type="RuleBase" id="RU003346"/>
    </source>
</evidence>
<gene>
    <name evidence="11" type="ORF">BDV95DRAFT_600046</name>
</gene>
<dbReference type="GO" id="GO:0005351">
    <property type="term" value="F:carbohydrate:proton symporter activity"/>
    <property type="evidence" value="ECO:0007669"/>
    <property type="project" value="TreeGrafter"/>
</dbReference>
<proteinExistence type="inferred from homology"/>
<accession>A0A7C8I110</accession>
<evidence type="ECO:0000256" key="2">
    <source>
        <dbReference type="ARBA" id="ARBA00010992"/>
    </source>
</evidence>
<protein>
    <submittedName>
        <fullName evidence="11">High affinity glucose transporter RGT2</fullName>
    </submittedName>
</protein>
<dbReference type="CDD" id="cd17356">
    <property type="entry name" value="MFS_HXT"/>
    <property type="match status" value="1"/>
</dbReference>
<dbReference type="InterPro" id="IPR003663">
    <property type="entry name" value="Sugar/inositol_transpt"/>
</dbReference>